<feature type="compositionally biased region" description="Low complexity" evidence="1">
    <location>
        <begin position="1"/>
        <end position="14"/>
    </location>
</feature>
<protein>
    <submittedName>
        <fullName evidence="3">Uncharacterized protein</fullName>
    </submittedName>
</protein>
<feature type="compositionally biased region" description="Polar residues" evidence="1">
    <location>
        <begin position="27"/>
        <end position="38"/>
    </location>
</feature>
<keyword evidence="2" id="KW-1133">Transmembrane helix</keyword>
<feature type="compositionally biased region" description="Low complexity" evidence="1">
    <location>
        <begin position="264"/>
        <end position="288"/>
    </location>
</feature>
<feature type="transmembrane region" description="Helical" evidence="2">
    <location>
        <begin position="91"/>
        <end position="110"/>
    </location>
</feature>
<feature type="compositionally biased region" description="Polar residues" evidence="1">
    <location>
        <begin position="293"/>
        <end position="307"/>
    </location>
</feature>
<evidence type="ECO:0000256" key="2">
    <source>
        <dbReference type="SAM" id="Phobius"/>
    </source>
</evidence>
<feature type="transmembrane region" description="Helical" evidence="2">
    <location>
        <begin position="179"/>
        <end position="203"/>
    </location>
</feature>
<dbReference type="RefSeq" id="XP_066917155.1">
    <property type="nucleotide sequence ID" value="XM_067061054.1"/>
</dbReference>
<evidence type="ECO:0000256" key="1">
    <source>
        <dbReference type="SAM" id="MobiDB-lite"/>
    </source>
</evidence>
<dbReference type="PANTHER" id="PTHR23320">
    <property type="entry name" value="MEMBRANE-SPANNING 4-DOMAINS SUBFAMILY A MS4A -RELATED"/>
    <property type="match status" value="1"/>
</dbReference>
<keyword evidence="2" id="KW-0472">Membrane</keyword>
<organism evidence="3 4">
    <name type="scientific">Clytia hemisphaerica</name>
    <dbReference type="NCBI Taxonomy" id="252671"/>
    <lineage>
        <taxon>Eukaryota</taxon>
        <taxon>Metazoa</taxon>
        <taxon>Cnidaria</taxon>
        <taxon>Hydrozoa</taxon>
        <taxon>Hydroidolina</taxon>
        <taxon>Leptothecata</taxon>
        <taxon>Obeliida</taxon>
        <taxon>Clytiidae</taxon>
        <taxon>Clytia</taxon>
    </lineage>
</organism>
<dbReference type="PANTHER" id="PTHR23320:SF165">
    <property type="entry name" value="MARVEL DOMAIN-CONTAINING PROTEIN"/>
    <property type="match status" value="1"/>
</dbReference>
<feature type="transmembrane region" description="Helical" evidence="2">
    <location>
        <begin position="122"/>
        <end position="148"/>
    </location>
</feature>
<feature type="transmembrane region" description="Helical" evidence="2">
    <location>
        <begin position="61"/>
        <end position="85"/>
    </location>
</feature>
<keyword evidence="2" id="KW-0812">Transmembrane</keyword>
<dbReference type="AlphaFoldDB" id="A0A7M5VDF4"/>
<dbReference type="GeneID" id="136804345"/>
<evidence type="ECO:0000313" key="4">
    <source>
        <dbReference type="Proteomes" id="UP000594262"/>
    </source>
</evidence>
<feature type="region of interest" description="Disordered" evidence="1">
    <location>
        <begin position="1"/>
        <end position="38"/>
    </location>
</feature>
<sequence length="328" mass="35085">MSYQQVPSGPHVHQQPPPPQGGYQQHNNTTTIVAGPQPTSTIAPPHNHFAPKATAVRKLGIALLIVGIITLLQGIVMVAVASRFWTSVSGGGIWSAIFVIIAASLTMSAGGNAEARGMRIGALIMLIFAMIFTFASGIMNLIGFIVGISCDDYSNCYYDYNGNWVCDNYCLQDDSTVGAILSMVVSLLNFITFILSLVAAIYCGRGVCCHGNRETQGIVVAGPRYPGYGGTVVATSNYQQQPSGYPPNSGYQPPTSAPYPQGSAPSQQPAYNPNQPQYYPPQQYSQAAMPTASGGQVTYGNDYQQQPRQEEQKVIPPQDAPPAYSRHA</sequence>
<evidence type="ECO:0000313" key="3">
    <source>
        <dbReference type="EnsemblMetazoa" id="CLYHEMP007810.1"/>
    </source>
</evidence>
<feature type="region of interest" description="Disordered" evidence="1">
    <location>
        <begin position="237"/>
        <end position="328"/>
    </location>
</feature>
<reference evidence="3" key="1">
    <citation type="submission" date="2021-01" db="UniProtKB">
        <authorList>
            <consortium name="EnsemblMetazoa"/>
        </authorList>
    </citation>
    <scope>IDENTIFICATION</scope>
</reference>
<accession>A0A7M5VDF4</accession>
<dbReference type="Proteomes" id="UP000594262">
    <property type="component" value="Unplaced"/>
</dbReference>
<dbReference type="EnsemblMetazoa" id="CLYHEMT007810.1">
    <property type="protein sequence ID" value="CLYHEMP007810.1"/>
    <property type="gene ID" value="CLYHEMG007810"/>
</dbReference>
<dbReference type="InterPro" id="IPR030417">
    <property type="entry name" value="MS4A"/>
</dbReference>
<name>A0A7M5VDF4_9CNID</name>
<proteinExistence type="predicted"/>
<keyword evidence="4" id="KW-1185">Reference proteome</keyword>